<feature type="transmembrane region" description="Helical" evidence="6">
    <location>
        <begin position="122"/>
        <end position="145"/>
    </location>
</feature>
<proteinExistence type="predicted"/>
<keyword evidence="8" id="KW-1185">Reference proteome</keyword>
<feature type="transmembrane region" description="Helical" evidence="6">
    <location>
        <begin position="55"/>
        <end position="82"/>
    </location>
</feature>
<keyword evidence="5 6" id="KW-0472">Membrane</keyword>
<evidence type="ECO:0000256" key="2">
    <source>
        <dbReference type="ARBA" id="ARBA00022475"/>
    </source>
</evidence>
<dbReference type="EMBL" id="FWFV01000006">
    <property type="protein sequence ID" value="SLN50202.1"/>
    <property type="molecule type" value="Genomic_DNA"/>
</dbReference>
<dbReference type="Pfam" id="PF03631">
    <property type="entry name" value="Virul_fac_BrkB"/>
    <property type="match status" value="1"/>
</dbReference>
<feature type="transmembrane region" description="Helical" evidence="6">
    <location>
        <begin position="206"/>
        <end position="226"/>
    </location>
</feature>
<gene>
    <name evidence="7" type="ORF">PAM7066_02255</name>
</gene>
<evidence type="ECO:0000256" key="1">
    <source>
        <dbReference type="ARBA" id="ARBA00004651"/>
    </source>
</evidence>
<accession>A0A1Y5SWM8</accession>
<reference evidence="7 8" key="1">
    <citation type="submission" date="2017-03" db="EMBL/GenBank/DDBJ databases">
        <authorList>
            <person name="Afonso C.L."/>
            <person name="Miller P.J."/>
            <person name="Scott M.A."/>
            <person name="Spackman E."/>
            <person name="Goraichik I."/>
            <person name="Dimitrov K.M."/>
            <person name="Suarez D.L."/>
            <person name="Swayne D.E."/>
        </authorList>
    </citation>
    <scope>NUCLEOTIDE SEQUENCE [LARGE SCALE GENOMIC DNA]</scope>
    <source>
        <strain evidence="7 8">CECT 7066</strain>
    </source>
</reference>
<protein>
    <submittedName>
        <fullName evidence="7">Uncharacterized protein</fullName>
    </submittedName>
</protein>
<feature type="transmembrane region" description="Helical" evidence="6">
    <location>
        <begin position="238"/>
        <end position="260"/>
    </location>
</feature>
<dbReference type="GO" id="GO:0005886">
    <property type="term" value="C:plasma membrane"/>
    <property type="evidence" value="ECO:0007669"/>
    <property type="project" value="UniProtKB-SubCell"/>
</dbReference>
<evidence type="ECO:0000256" key="4">
    <source>
        <dbReference type="ARBA" id="ARBA00022989"/>
    </source>
</evidence>
<organism evidence="7 8">
    <name type="scientific">Palleronia marisminoris</name>
    <dbReference type="NCBI Taxonomy" id="315423"/>
    <lineage>
        <taxon>Bacteria</taxon>
        <taxon>Pseudomonadati</taxon>
        <taxon>Pseudomonadota</taxon>
        <taxon>Alphaproteobacteria</taxon>
        <taxon>Rhodobacterales</taxon>
        <taxon>Roseobacteraceae</taxon>
        <taxon>Palleronia</taxon>
    </lineage>
</organism>
<comment type="subcellular location">
    <subcellularLocation>
        <location evidence="1">Cell membrane</location>
        <topology evidence="1">Multi-pass membrane protein</topology>
    </subcellularLocation>
</comment>
<evidence type="ECO:0000256" key="5">
    <source>
        <dbReference type="ARBA" id="ARBA00023136"/>
    </source>
</evidence>
<dbReference type="NCBIfam" id="TIGR00765">
    <property type="entry name" value="yihY_not_rbn"/>
    <property type="match status" value="1"/>
</dbReference>
<dbReference type="PANTHER" id="PTHR30213">
    <property type="entry name" value="INNER MEMBRANE PROTEIN YHJD"/>
    <property type="match status" value="1"/>
</dbReference>
<dbReference type="InterPro" id="IPR017039">
    <property type="entry name" value="Virul_fac_BrkB"/>
</dbReference>
<feature type="transmembrane region" description="Helical" evidence="6">
    <location>
        <begin position="166"/>
        <end position="194"/>
    </location>
</feature>
<dbReference type="AlphaFoldDB" id="A0A1Y5SWM8"/>
<sequence>MPNGPRRLYRIAMETDAEIPLRTRSAALGPGLGWRAWLGAARAVFMDLNDSNIGLISAGVAFFGMLAIFPSLAAIIAIWGFVADPDTVYEQLSTMRGLMPGDAYAILDEQITSLITANTSTLGWTTAISLAAAIWSSRAGVAALIRGLNSIYREKNRVGVRQVAAAFGVTFLLIGVALVALLSVVVLPIILSILPLGPLTTLLVASVRWVVALAVVITGIGVVYRYGPNRRRPRVQWLTPGALVAVVIWGCISYGFSYYLSNFGRYNEVYGALGAVIALLMWLYLSAFSVLLGASLNAELERRTRQDTTVGKDRPMGQRGAAAADIYIGD</sequence>
<name>A0A1Y5SWM8_9RHOB</name>
<dbReference type="Proteomes" id="UP000193870">
    <property type="component" value="Unassembled WGS sequence"/>
</dbReference>
<keyword evidence="4 6" id="KW-1133">Transmembrane helix</keyword>
<dbReference type="STRING" id="315423.SAMN04488020_10622"/>
<keyword evidence="2" id="KW-1003">Cell membrane</keyword>
<dbReference type="PIRSF" id="PIRSF035875">
    <property type="entry name" value="RNase_BN"/>
    <property type="match status" value="1"/>
</dbReference>
<feature type="transmembrane region" description="Helical" evidence="6">
    <location>
        <begin position="272"/>
        <end position="296"/>
    </location>
</feature>
<dbReference type="PANTHER" id="PTHR30213:SF0">
    <property type="entry name" value="UPF0761 MEMBRANE PROTEIN YIHY"/>
    <property type="match status" value="1"/>
</dbReference>
<keyword evidence="3 6" id="KW-0812">Transmembrane</keyword>
<evidence type="ECO:0000256" key="6">
    <source>
        <dbReference type="SAM" id="Phobius"/>
    </source>
</evidence>
<evidence type="ECO:0000313" key="7">
    <source>
        <dbReference type="EMBL" id="SLN50202.1"/>
    </source>
</evidence>
<evidence type="ECO:0000256" key="3">
    <source>
        <dbReference type="ARBA" id="ARBA00022692"/>
    </source>
</evidence>
<evidence type="ECO:0000313" key="8">
    <source>
        <dbReference type="Proteomes" id="UP000193870"/>
    </source>
</evidence>